<feature type="DNA-binding region" description="H-T-H motif" evidence="4">
    <location>
        <begin position="28"/>
        <end position="47"/>
    </location>
</feature>
<evidence type="ECO:0000313" key="7">
    <source>
        <dbReference type="Proteomes" id="UP000829829"/>
    </source>
</evidence>
<dbReference type="AlphaFoldDB" id="A0AAE9G7K4"/>
<dbReference type="Pfam" id="PF00440">
    <property type="entry name" value="TetR_N"/>
    <property type="match status" value="1"/>
</dbReference>
<dbReference type="Gene3D" id="1.10.357.10">
    <property type="entry name" value="Tetracycline Repressor, domain 2"/>
    <property type="match status" value="1"/>
</dbReference>
<protein>
    <submittedName>
        <fullName evidence="6">TetR/AcrR family transcriptional regulator</fullName>
    </submittedName>
</protein>
<evidence type="ECO:0000259" key="5">
    <source>
        <dbReference type="PROSITE" id="PS50977"/>
    </source>
</evidence>
<evidence type="ECO:0000256" key="1">
    <source>
        <dbReference type="ARBA" id="ARBA00023015"/>
    </source>
</evidence>
<organism evidence="6 7">
    <name type="scientific">Leptospira noguchii</name>
    <dbReference type="NCBI Taxonomy" id="28182"/>
    <lineage>
        <taxon>Bacteria</taxon>
        <taxon>Pseudomonadati</taxon>
        <taxon>Spirochaetota</taxon>
        <taxon>Spirochaetia</taxon>
        <taxon>Leptospirales</taxon>
        <taxon>Leptospiraceae</taxon>
        <taxon>Leptospira</taxon>
    </lineage>
</organism>
<evidence type="ECO:0000256" key="3">
    <source>
        <dbReference type="ARBA" id="ARBA00023163"/>
    </source>
</evidence>
<dbReference type="InterPro" id="IPR001647">
    <property type="entry name" value="HTH_TetR"/>
</dbReference>
<dbReference type="SUPFAM" id="SSF46689">
    <property type="entry name" value="Homeodomain-like"/>
    <property type="match status" value="1"/>
</dbReference>
<dbReference type="InterPro" id="IPR036271">
    <property type="entry name" value="Tet_transcr_reg_TetR-rel_C_sf"/>
</dbReference>
<dbReference type="EMBL" id="CP091957">
    <property type="protein sequence ID" value="UOG55219.1"/>
    <property type="molecule type" value="Genomic_DNA"/>
</dbReference>
<dbReference type="GO" id="GO:0003677">
    <property type="term" value="F:DNA binding"/>
    <property type="evidence" value="ECO:0007669"/>
    <property type="project" value="UniProtKB-UniRule"/>
</dbReference>
<accession>A0AAE9G7K4</accession>
<evidence type="ECO:0000256" key="2">
    <source>
        <dbReference type="ARBA" id="ARBA00023125"/>
    </source>
</evidence>
<dbReference type="Pfam" id="PF21993">
    <property type="entry name" value="TetR_C_13_2"/>
    <property type="match status" value="1"/>
</dbReference>
<gene>
    <name evidence="6" type="ORF">MAL03_09750</name>
</gene>
<dbReference type="SUPFAM" id="SSF48498">
    <property type="entry name" value="Tetracyclin repressor-like, C-terminal domain"/>
    <property type="match status" value="1"/>
</dbReference>
<dbReference type="Proteomes" id="UP000829829">
    <property type="component" value="Chromosome 1"/>
</dbReference>
<keyword evidence="1" id="KW-0805">Transcription regulation</keyword>
<evidence type="ECO:0000256" key="4">
    <source>
        <dbReference type="PROSITE-ProRule" id="PRU00335"/>
    </source>
</evidence>
<dbReference type="PANTHER" id="PTHR47506">
    <property type="entry name" value="TRANSCRIPTIONAL REGULATORY PROTEIN"/>
    <property type="match status" value="1"/>
</dbReference>
<proteinExistence type="predicted"/>
<dbReference type="PROSITE" id="PS50977">
    <property type="entry name" value="HTH_TETR_2"/>
    <property type="match status" value="1"/>
</dbReference>
<dbReference type="PANTHER" id="PTHR47506:SF3">
    <property type="entry name" value="HTH-TYPE TRANSCRIPTIONAL REGULATOR LMRA"/>
    <property type="match status" value="1"/>
</dbReference>
<keyword evidence="3" id="KW-0804">Transcription</keyword>
<dbReference type="InterPro" id="IPR054156">
    <property type="entry name" value="YxaF_TetR_C"/>
</dbReference>
<reference evidence="6" key="1">
    <citation type="submission" date="2022-02" db="EMBL/GenBank/DDBJ databases">
        <title>The genetically variable rfb locus in Leptospira is a mobile cassette and a molecular signature of serovar identity.</title>
        <authorList>
            <person name="Nieves C."/>
            <person name="Vincent A.T."/>
            <person name="Zarantonelli L."/>
            <person name="Picardeau M."/>
            <person name="Veyrier F.J."/>
            <person name="Buschiazzo A."/>
        </authorList>
    </citation>
    <scope>NUCLEOTIDE SEQUENCE</scope>
    <source>
        <strain evidence="6">IP1512017</strain>
    </source>
</reference>
<name>A0AAE9G7K4_9LEPT</name>
<dbReference type="InterPro" id="IPR009057">
    <property type="entry name" value="Homeodomain-like_sf"/>
</dbReference>
<evidence type="ECO:0000313" key="6">
    <source>
        <dbReference type="EMBL" id="UOG55219.1"/>
    </source>
</evidence>
<sequence length="196" mass="20775">MQKINRTKQEMITAARKLIQAKGVAATGLMEVVAVAETSRGSIYHHFPGGKDELICLAIEEAAILAELGILRAGKKGKSVSEVIQKIVSVFRQVPENSKWQIGCPVAATAIEGHSQSPIVRDAVADAFSRWSKAIEFTLSKAGLKPEDAKSIGVGIVAALEGGLLLSRGLSSSKPYDTIVDLIIAGVVAKDQSKNK</sequence>
<feature type="domain" description="HTH tetR-type" evidence="5">
    <location>
        <begin position="5"/>
        <end position="65"/>
    </location>
</feature>
<dbReference type="RefSeq" id="WP_243815103.1">
    <property type="nucleotide sequence ID" value="NZ_CP091957.1"/>
</dbReference>
<keyword evidence="2 4" id="KW-0238">DNA-binding</keyword>